<accession>A0ABR6BNE9</accession>
<dbReference type="Pfam" id="PF13628">
    <property type="entry name" value="DUF4142"/>
    <property type="match status" value="1"/>
</dbReference>
<feature type="chain" id="PRO_5046265990" evidence="2">
    <location>
        <begin position="29"/>
        <end position="262"/>
    </location>
</feature>
<proteinExistence type="predicted"/>
<dbReference type="RefSeq" id="WP_182838881.1">
    <property type="nucleotide sequence ID" value="NZ_BAAABQ010000073.1"/>
</dbReference>
<gene>
    <name evidence="4" type="ORF">BC739_005631</name>
</gene>
<evidence type="ECO:0000256" key="2">
    <source>
        <dbReference type="SAM" id="SignalP"/>
    </source>
</evidence>
<keyword evidence="5" id="KW-1185">Reference proteome</keyword>
<organism evidence="4 5">
    <name type="scientific">Kutzneria viridogrisea</name>
    <dbReference type="NCBI Taxonomy" id="47990"/>
    <lineage>
        <taxon>Bacteria</taxon>
        <taxon>Bacillati</taxon>
        <taxon>Actinomycetota</taxon>
        <taxon>Actinomycetes</taxon>
        <taxon>Pseudonocardiales</taxon>
        <taxon>Pseudonocardiaceae</taxon>
        <taxon>Kutzneria</taxon>
    </lineage>
</organism>
<keyword evidence="1" id="KW-1133">Transmembrane helix</keyword>
<evidence type="ECO:0000313" key="4">
    <source>
        <dbReference type="EMBL" id="MBA8928414.1"/>
    </source>
</evidence>
<evidence type="ECO:0000259" key="3">
    <source>
        <dbReference type="Pfam" id="PF13628"/>
    </source>
</evidence>
<reference evidence="4 5" key="1">
    <citation type="submission" date="2020-08" db="EMBL/GenBank/DDBJ databases">
        <title>Genomic Encyclopedia of Archaeal and Bacterial Type Strains, Phase II (KMG-II): from individual species to whole genera.</title>
        <authorList>
            <person name="Goeker M."/>
        </authorList>
    </citation>
    <scope>NUCLEOTIDE SEQUENCE [LARGE SCALE GENOMIC DNA]</scope>
    <source>
        <strain evidence="4 5">DSM 43850</strain>
    </source>
</reference>
<dbReference type="Proteomes" id="UP000517916">
    <property type="component" value="Unassembled WGS sequence"/>
</dbReference>
<feature type="signal peptide" evidence="2">
    <location>
        <begin position="1"/>
        <end position="28"/>
    </location>
</feature>
<feature type="transmembrane region" description="Helical" evidence="1">
    <location>
        <begin position="229"/>
        <end position="248"/>
    </location>
</feature>
<evidence type="ECO:0000313" key="5">
    <source>
        <dbReference type="Proteomes" id="UP000517916"/>
    </source>
</evidence>
<sequence>MITAAMRRRAAMLVVGLGVLSAPLAGCASGTTQVSNTANTGNPLDVGTEVTQTQWGPLGPADRLMLVKVRLAGAWELPSGEMALKKGVSQAVRDAGTHLIDGHTELNATDTKIAAELNVPIPTTPLPEQQGFLTEMTNASGTAFDKFFAGVLRDQHGAVYQLLAQVRAGTRNSMIRDFANRCMVVVLDHITMMERTGLVNYEALPSPTAPPPVPVPTAAQVTSNNNTSLGVFVIAAVMAAGAIAVPFVRRLRPKKKPSIIPE</sequence>
<feature type="domain" description="DUF4142" evidence="3">
    <location>
        <begin position="61"/>
        <end position="194"/>
    </location>
</feature>
<comment type="caution">
    <text evidence="4">The sequence shown here is derived from an EMBL/GenBank/DDBJ whole genome shotgun (WGS) entry which is preliminary data.</text>
</comment>
<name>A0ABR6BNE9_9PSEU</name>
<dbReference type="EMBL" id="JACJID010000004">
    <property type="protein sequence ID" value="MBA8928414.1"/>
    <property type="molecule type" value="Genomic_DNA"/>
</dbReference>
<keyword evidence="1" id="KW-0812">Transmembrane</keyword>
<evidence type="ECO:0000256" key="1">
    <source>
        <dbReference type="SAM" id="Phobius"/>
    </source>
</evidence>
<protein>
    <submittedName>
        <fullName evidence="4">Outer membrane protein</fullName>
    </submittedName>
</protein>
<keyword evidence="2" id="KW-0732">Signal</keyword>
<keyword evidence="1" id="KW-0472">Membrane</keyword>
<dbReference type="InterPro" id="IPR025419">
    <property type="entry name" value="DUF4142"/>
</dbReference>